<organism evidence="1 2">
    <name type="scientific">[Myrmecia] bisecta</name>
    <dbReference type="NCBI Taxonomy" id="41462"/>
    <lineage>
        <taxon>Eukaryota</taxon>
        <taxon>Viridiplantae</taxon>
        <taxon>Chlorophyta</taxon>
        <taxon>core chlorophytes</taxon>
        <taxon>Trebouxiophyceae</taxon>
        <taxon>Trebouxiales</taxon>
        <taxon>Trebouxiaceae</taxon>
        <taxon>Myrmecia</taxon>
    </lineage>
</organism>
<proteinExistence type="predicted"/>
<evidence type="ECO:0008006" key="3">
    <source>
        <dbReference type="Google" id="ProtNLM"/>
    </source>
</evidence>
<dbReference type="AlphaFoldDB" id="A0AAW1Q125"/>
<evidence type="ECO:0000313" key="2">
    <source>
        <dbReference type="Proteomes" id="UP001489004"/>
    </source>
</evidence>
<accession>A0AAW1Q125</accession>
<name>A0AAW1Q125_9CHLO</name>
<gene>
    <name evidence="1" type="ORF">WJX72_002430</name>
</gene>
<dbReference type="Proteomes" id="UP001489004">
    <property type="component" value="Unassembled WGS sequence"/>
</dbReference>
<comment type="caution">
    <text evidence="1">The sequence shown here is derived from an EMBL/GenBank/DDBJ whole genome shotgun (WGS) entry which is preliminary data.</text>
</comment>
<protein>
    <recommendedName>
        <fullName evidence="3">Secreted protein</fullName>
    </recommendedName>
</protein>
<keyword evidence="2" id="KW-1185">Reference proteome</keyword>
<evidence type="ECO:0000313" key="1">
    <source>
        <dbReference type="EMBL" id="KAK9815376.1"/>
    </source>
</evidence>
<reference evidence="1 2" key="1">
    <citation type="journal article" date="2024" name="Nat. Commun.">
        <title>Phylogenomics reveals the evolutionary origins of lichenization in chlorophyte algae.</title>
        <authorList>
            <person name="Puginier C."/>
            <person name="Libourel C."/>
            <person name="Otte J."/>
            <person name="Skaloud P."/>
            <person name="Haon M."/>
            <person name="Grisel S."/>
            <person name="Petersen M."/>
            <person name="Berrin J.G."/>
            <person name="Delaux P.M."/>
            <person name="Dal Grande F."/>
            <person name="Keller J."/>
        </authorList>
    </citation>
    <scope>NUCLEOTIDE SEQUENCE [LARGE SCALE GENOMIC DNA]</scope>
    <source>
        <strain evidence="1 2">SAG 2043</strain>
    </source>
</reference>
<sequence length="93" mass="10057">MLTPSACQHATGGCASWHWSATAVNTCMAASEPGVAPAESRSSTAKQRHVPWYVARPDLVSSWHPTKNNSLLPRENVQHQQLSFVADPLAACF</sequence>
<dbReference type="EMBL" id="JALJOR010000006">
    <property type="protein sequence ID" value="KAK9815376.1"/>
    <property type="molecule type" value="Genomic_DNA"/>
</dbReference>